<protein>
    <recommendedName>
        <fullName evidence="10">UDP-N-acetylglucosamine--N-acetylmuramyl-(pentapeptide) pyrophosphoryl-undecaprenol N-acetylglucosamine transferase</fullName>
        <ecNumber evidence="10">2.4.1.227</ecNumber>
    </recommendedName>
    <alternativeName>
        <fullName evidence="10">Undecaprenyl-PP-MurNAc-pentapeptide-UDPGlcNAc GlcNAc transferase</fullName>
    </alternativeName>
</protein>
<dbReference type="EC" id="2.4.1.227" evidence="10"/>
<keyword evidence="6 10" id="KW-0573">Peptidoglycan synthesis</keyword>
<keyword evidence="1 10" id="KW-1003">Cell membrane</keyword>
<feature type="binding site" evidence="10">
    <location>
        <position position="133"/>
    </location>
    <ligand>
        <name>UDP-N-acetyl-alpha-D-glucosamine</name>
        <dbReference type="ChEBI" id="CHEBI:57705"/>
    </ligand>
</feature>
<dbReference type="CDD" id="cd03785">
    <property type="entry name" value="GT28_MurG"/>
    <property type="match status" value="1"/>
</dbReference>
<evidence type="ECO:0000313" key="13">
    <source>
        <dbReference type="EMBL" id="WAW15601.1"/>
    </source>
</evidence>
<comment type="function">
    <text evidence="10">Cell wall formation. Catalyzes the transfer of a GlcNAc subunit on undecaprenyl-pyrophosphoryl-MurNAc-pentapeptide (lipid intermediate I) to form undecaprenyl-pyrophosphoryl-MurNAc-(pentapeptide)GlcNAc (lipid intermediate II).</text>
</comment>
<evidence type="ECO:0000256" key="7">
    <source>
        <dbReference type="ARBA" id="ARBA00023136"/>
    </source>
</evidence>
<comment type="pathway">
    <text evidence="10">Cell wall biogenesis; peptidoglycan biosynthesis.</text>
</comment>
<dbReference type="PANTHER" id="PTHR21015">
    <property type="entry name" value="UDP-N-ACETYLGLUCOSAMINE--N-ACETYLMURAMYL-(PENTAPEPTIDE) PYROPHOSPHORYL-UNDECAPRENOL N-ACETYLGLUCOSAMINE TRANSFERASE 1"/>
    <property type="match status" value="1"/>
</dbReference>
<comment type="catalytic activity">
    <reaction evidence="10">
        <text>di-trans,octa-cis-undecaprenyl diphospho-N-acetyl-alpha-D-muramoyl-L-alanyl-D-glutamyl-meso-2,6-diaminopimeloyl-D-alanyl-D-alanine + UDP-N-acetyl-alpha-D-glucosamine = di-trans,octa-cis-undecaprenyl diphospho-[N-acetyl-alpha-D-glucosaminyl-(1-&gt;4)]-N-acetyl-alpha-D-muramoyl-L-alanyl-D-glutamyl-meso-2,6-diaminopimeloyl-D-alanyl-D-alanine + UDP + H(+)</text>
        <dbReference type="Rhea" id="RHEA:31227"/>
        <dbReference type="ChEBI" id="CHEBI:15378"/>
        <dbReference type="ChEBI" id="CHEBI:57705"/>
        <dbReference type="ChEBI" id="CHEBI:58223"/>
        <dbReference type="ChEBI" id="CHEBI:61387"/>
        <dbReference type="ChEBI" id="CHEBI:61388"/>
        <dbReference type="EC" id="2.4.1.227"/>
    </reaction>
</comment>
<keyword evidence="5 10" id="KW-0133">Cell shape</keyword>
<dbReference type="GO" id="GO:0016757">
    <property type="term" value="F:glycosyltransferase activity"/>
    <property type="evidence" value="ECO:0007669"/>
    <property type="project" value="UniProtKB-KW"/>
</dbReference>
<accession>A0ABY7JSZ8</accession>
<feature type="domain" description="Glycosyltransferase family 28 N-terminal" evidence="11">
    <location>
        <begin position="12"/>
        <end position="150"/>
    </location>
</feature>
<name>A0ABY7JSZ8_9FIRM</name>
<dbReference type="Pfam" id="PF03033">
    <property type="entry name" value="Glyco_transf_28"/>
    <property type="match status" value="1"/>
</dbReference>
<organism evidence="13 14">
    <name type="scientific">Peptostreptococcus equinus</name>
    <dbReference type="NCBI Taxonomy" id="3003601"/>
    <lineage>
        <taxon>Bacteria</taxon>
        <taxon>Bacillati</taxon>
        <taxon>Bacillota</taxon>
        <taxon>Clostridia</taxon>
        <taxon>Peptostreptococcales</taxon>
        <taxon>Peptostreptococcaceae</taxon>
        <taxon>Peptostreptococcus</taxon>
    </lineage>
</organism>
<gene>
    <name evidence="10 13" type="primary">murG</name>
    <name evidence="13" type="ORF">O0R46_03915</name>
</gene>
<keyword evidence="7 10" id="KW-0472">Membrane</keyword>
<dbReference type="Pfam" id="PF04101">
    <property type="entry name" value="Glyco_tran_28_C"/>
    <property type="match status" value="1"/>
</dbReference>
<evidence type="ECO:0000259" key="12">
    <source>
        <dbReference type="Pfam" id="PF04101"/>
    </source>
</evidence>
<feature type="binding site" evidence="10">
    <location>
        <position position="177"/>
    </location>
    <ligand>
        <name>UDP-N-acetyl-alpha-D-glucosamine</name>
        <dbReference type="ChEBI" id="CHEBI:57705"/>
    </ligand>
</feature>
<comment type="caution">
    <text evidence="10">Lacks conserved residue(s) required for the propagation of feature annotation.</text>
</comment>
<keyword evidence="8 10" id="KW-0131">Cell cycle</keyword>
<evidence type="ECO:0000313" key="14">
    <source>
        <dbReference type="Proteomes" id="UP001164187"/>
    </source>
</evidence>
<evidence type="ECO:0000256" key="1">
    <source>
        <dbReference type="ARBA" id="ARBA00022475"/>
    </source>
</evidence>
<comment type="subcellular location">
    <subcellularLocation>
        <location evidence="10">Cell membrane</location>
        <topology evidence="10">Peripheral membrane protein</topology>
        <orientation evidence="10">Cytoplasmic side</orientation>
    </subcellularLocation>
</comment>
<dbReference type="HAMAP" id="MF_00033">
    <property type="entry name" value="MurG"/>
    <property type="match status" value="1"/>
</dbReference>
<evidence type="ECO:0000256" key="2">
    <source>
        <dbReference type="ARBA" id="ARBA00022618"/>
    </source>
</evidence>
<keyword evidence="3 10" id="KW-0328">Glycosyltransferase</keyword>
<dbReference type="EMBL" id="CP114052">
    <property type="protein sequence ID" value="WAW15601.1"/>
    <property type="molecule type" value="Genomic_DNA"/>
</dbReference>
<feature type="binding site" evidence="10">
    <location>
        <begin position="19"/>
        <end position="21"/>
    </location>
    <ligand>
        <name>UDP-N-acetyl-alpha-D-glucosamine</name>
        <dbReference type="ChEBI" id="CHEBI:57705"/>
    </ligand>
</feature>
<proteinExistence type="inferred from homology"/>
<evidence type="ECO:0000256" key="4">
    <source>
        <dbReference type="ARBA" id="ARBA00022679"/>
    </source>
</evidence>
<comment type="similarity">
    <text evidence="10">Belongs to the glycosyltransferase 28 family. MurG subfamily.</text>
</comment>
<dbReference type="InterPro" id="IPR004276">
    <property type="entry name" value="GlycoTrans_28_N"/>
</dbReference>
<keyword evidence="2 10" id="KW-0132">Cell division</keyword>
<dbReference type="Proteomes" id="UP001164187">
    <property type="component" value="Chromosome"/>
</dbReference>
<evidence type="ECO:0000256" key="5">
    <source>
        <dbReference type="ARBA" id="ARBA00022960"/>
    </source>
</evidence>
<evidence type="ECO:0000256" key="6">
    <source>
        <dbReference type="ARBA" id="ARBA00022984"/>
    </source>
</evidence>
<dbReference type="RefSeq" id="WP_269312276.1">
    <property type="nucleotide sequence ID" value="NZ_CP114052.1"/>
</dbReference>
<sequence length="376" mass="41608">MSKKEEGNNMRVILSGGGTGGHVYPAIAIANKIKEKYPDSQILFVGTKAGIESEIVPNNGYNIEFIEVKGFRRKINFDNVKRLALFVKSLSDSKKIIKKFKPDLVIGTGGYVSGSVVLKASKMGIKTCIHEQNSFPGITNKMLAKNVDFVMTSFEDSHKRFSQACQNKLYLTGNPVRDDILNTTKSQAREILNIPMDKKMILLAGGSGGSEEINDVFKSSLYRMIEENMAFTIATGKIYYEKFIKLVDGKELKEYQRIVPYLEDMANNLAAADLYIGSAGAISMAEITAIGLPSILVPKAYTAENHQEYNAKSLESAGGSICLLERELCEQKMENVIFDLINNSTKLKKMSESSLKFGKPDAIEKICDKISKEMSV</sequence>
<keyword evidence="9 10" id="KW-0961">Cell wall biogenesis/degradation</keyword>
<evidence type="ECO:0000256" key="8">
    <source>
        <dbReference type="ARBA" id="ARBA00023306"/>
    </source>
</evidence>
<dbReference type="NCBIfam" id="TIGR01133">
    <property type="entry name" value="murG"/>
    <property type="match status" value="1"/>
</dbReference>
<dbReference type="SUPFAM" id="SSF53756">
    <property type="entry name" value="UDP-Glycosyltransferase/glycogen phosphorylase"/>
    <property type="match status" value="1"/>
</dbReference>
<evidence type="ECO:0000256" key="10">
    <source>
        <dbReference type="HAMAP-Rule" id="MF_00033"/>
    </source>
</evidence>
<dbReference type="InterPro" id="IPR006009">
    <property type="entry name" value="GlcNAc_MurG"/>
</dbReference>
<evidence type="ECO:0000259" key="11">
    <source>
        <dbReference type="Pfam" id="PF03033"/>
    </source>
</evidence>
<feature type="binding site" evidence="10">
    <location>
        <position position="207"/>
    </location>
    <ligand>
        <name>UDP-N-acetyl-alpha-D-glucosamine</name>
        <dbReference type="ChEBI" id="CHEBI:57705"/>
    </ligand>
</feature>
<evidence type="ECO:0000256" key="9">
    <source>
        <dbReference type="ARBA" id="ARBA00023316"/>
    </source>
</evidence>
<dbReference type="InterPro" id="IPR007235">
    <property type="entry name" value="Glyco_trans_28_C"/>
</dbReference>
<dbReference type="Gene3D" id="3.40.50.2000">
    <property type="entry name" value="Glycogen Phosphorylase B"/>
    <property type="match status" value="2"/>
</dbReference>
<feature type="binding site" evidence="10">
    <location>
        <position position="307"/>
    </location>
    <ligand>
        <name>UDP-N-acetyl-alpha-D-glucosamine</name>
        <dbReference type="ChEBI" id="CHEBI:57705"/>
    </ligand>
</feature>
<feature type="domain" description="Glycosyl transferase family 28 C-terminal" evidence="12">
    <location>
        <begin position="200"/>
        <end position="365"/>
    </location>
</feature>
<keyword evidence="14" id="KW-1185">Reference proteome</keyword>
<reference evidence="13" key="1">
    <citation type="submission" date="2022-12" db="EMBL/GenBank/DDBJ databases">
        <title>Peptostreptococcus.</title>
        <authorList>
            <person name="Lee S.H."/>
        </authorList>
    </citation>
    <scope>NUCLEOTIDE SEQUENCE</scope>
    <source>
        <strain evidence="13">CBA3647</strain>
    </source>
</reference>
<evidence type="ECO:0000256" key="3">
    <source>
        <dbReference type="ARBA" id="ARBA00022676"/>
    </source>
</evidence>
<keyword evidence="4 10" id="KW-0808">Transferase</keyword>
<dbReference type="PANTHER" id="PTHR21015:SF22">
    <property type="entry name" value="GLYCOSYLTRANSFERASE"/>
    <property type="match status" value="1"/>
</dbReference>